<evidence type="ECO:0000313" key="2">
    <source>
        <dbReference type="EMBL" id="SBV94946.1"/>
    </source>
</evidence>
<keyword evidence="1" id="KW-0732">Signal</keyword>
<sequence length="255" mass="27917">MRRFFHSLRLLLAACILTACTPARTGVIGNTLTTNVKPEISITGQAPLTIQASGRLRPNSGMATISDSADFTFDYAFFMANTAEQRFAYAAIVRIDNEGRWLFQPPARFDGAFAVNDRIIGGFQWSIQLLRVSSDKDWGSAVWSDVNGGAPASGMPEFWLAKRWITHLNSTTRAVMEYREPWPGNLAVLGADTVIVSDSTAAILQQFDARADAAFLVEKKRGEFDTNTPQPQTSKPRVPVNMAKLVGTVIDRGGS</sequence>
<accession>A0A212J687</accession>
<protein>
    <recommendedName>
        <fullName evidence="3">Lipoprotein</fullName>
    </recommendedName>
</protein>
<dbReference type="PROSITE" id="PS51257">
    <property type="entry name" value="PROKAR_LIPOPROTEIN"/>
    <property type="match status" value="1"/>
</dbReference>
<feature type="signal peptide" evidence="1">
    <location>
        <begin position="1"/>
        <end position="25"/>
    </location>
</feature>
<dbReference type="EMBL" id="FLUQ01000001">
    <property type="protein sequence ID" value="SBV94946.1"/>
    <property type="molecule type" value="Genomic_DNA"/>
</dbReference>
<name>A0A212J687_9DELT</name>
<proteinExistence type="predicted"/>
<evidence type="ECO:0008006" key="3">
    <source>
        <dbReference type="Google" id="ProtNLM"/>
    </source>
</evidence>
<dbReference type="InterPro" id="IPR032323">
    <property type="entry name" value="DUF4851"/>
</dbReference>
<evidence type="ECO:0000256" key="1">
    <source>
        <dbReference type="SAM" id="SignalP"/>
    </source>
</evidence>
<reference evidence="2" key="1">
    <citation type="submission" date="2016-04" db="EMBL/GenBank/DDBJ databases">
        <authorList>
            <person name="Evans L.H."/>
            <person name="Alamgir A."/>
            <person name="Owens N."/>
            <person name="Weber N.D."/>
            <person name="Virtaneva K."/>
            <person name="Barbian K."/>
            <person name="Babar A."/>
            <person name="Rosenke K."/>
        </authorList>
    </citation>
    <scope>NUCLEOTIDE SEQUENCE</scope>
    <source>
        <strain evidence="2">86</strain>
    </source>
</reference>
<gene>
    <name evidence="2" type="ORF">KL86DPRO_10786</name>
</gene>
<dbReference type="AlphaFoldDB" id="A0A212J687"/>
<feature type="chain" id="PRO_5012804047" description="Lipoprotein" evidence="1">
    <location>
        <begin position="26"/>
        <end position="255"/>
    </location>
</feature>
<organism evidence="2">
    <name type="scientific">uncultured delta proteobacterium</name>
    <dbReference type="NCBI Taxonomy" id="34034"/>
    <lineage>
        <taxon>Bacteria</taxon>
        <taxon>Deltaproteobacteria</taxon>
        <taxon>environmental samples</taxon>
    </lineage>
</organism>
<dbReference type="Pfam" id="PF16143">
    <property type="entry name" value="DUF4851"/>
    <property type="match status" value="1"/>
</dbReference>